<evidence type="ECO:0000313" key="1">
    <source>
        <dbReference type="EMBL" id="KZO89931.1"/>
    </source>
</evidence>
<dbReference type="GO" id="GO:0005737">
    <property type="term" value="C:cytoplasm"/>
    <property type="evidence" value="ECO:0007669"/>
    <property type="project" value="TreeGrafter"/>
</dbReference>
<dbReference type="InterPro" id="IPR019410">
    <property type="entry name" value="Methyltransf_16"/>
</dbReference>
<dbReference type="Pfam" id="PF10294">
    <property type="entry name" value="Methyltransf_16"/>
    <property type="match status" value="1"/>
</dbReference>
<dbReference type="EMBL" id="KV417358">
    <property type="protein sequence ID" value="KZO89931.1"/>
    <property type="molecule type" value="Genomic_DNA"/>
</dbReference>
<dbReference type="GO" id="GO:0005634">
    <property type="term" value="C:nucleus"/>
    <property type="evidence" value="ECO:0007669"/>
    <property type="project" value="TreeGrafter"/>
</dbReference>
<dbReference type="CDD" id="cd02440">
    <property type="entry name" value="AdoMet_MTases"/>
    <property type="match status" value="1"/>
</dbReference>
<accession>A0A167FWV3</accession>
<organism evidence="1 2">
    <name type="scientific">Calocera viscosa (strain TUFC12733)</name>
    <dbReference type="NCBI Taxonomy" id="1330018"/>
    <lineage>
        <taxon>Eukaryota</taxon>
        <taxon>Fungi</taxon>
        <taxon>Dikarya</taxon>
        <taxon>Basidiomycota</taxon>
        <taxon>Agaricomycotina</taxon>
        <taxon>Dacrymycetes</taxon>
        <taxon>Dacrymycetales</taxon>
        <taxon>Dacrymycetaceae</taxon>
        <taxon>Calocera</taxon>
    </lineage>
</organism>
<protein>
    <submittedName>
        <fullName evidence="1">Uncharacterized protein</fullName>
    </submittedName>
</protein>
<dbReference type="AlphaFoldDB" id="A0A167FWV3"/>
<dbReference type="InterPro" id="IPR029063">
    <property type="entry name" value="SAM-dependent_MTases_sf"/>
</dbReference>
<proteinExistence type="predicted"/>
<sequence>MLPAHDTKHVPLLPVPFPTHTFHLAQSSSPESNGTSLWLCGQVLALYILAEFPAAPAPALAPVPAPSGGAGPPLVASGHGTPLRRKRAVELGSGVGLTALALASLGWDVLATDVPYITTGVLSENVLSNMSLSGPDWGEVHVRALDWREPLDMGEWELGPPFDLILSADTVYHPSLIGPLLDTLHSLASLSFLEAPEAPEGQRRKHSCPILLCLERRDPALVDAALEQAKSRFGGRRVGAGKLRRALGGGLGKDARGWEGVELWRFVLQREGWPERSELARLLLPSNAVADVTDAA</sequence>
<dbReference type="Gene3D" id="3.40.50.150">
    <property type="entry name" value="Vaccinia Virus protein VP39"/>
    <property type="match status" value="1"/>
</dbReference>
<dbReference type="PANTHER" id="PTHR14614:SF162">
    <property type="entry name" value="EXPRESSED PROTEIN"/>
    <property type="match status" value="1"/>
</dbReference>
<dbReference type="Proteomes" id="UP000076738">
    <property type="component" value="Unassembled WGS sequence"/>
</dbReference>
<dbReference type="PANTHER" id="PTHR14614">
    <property type="entry name" value="HEPATOCELLULAR CARCINOMA-ASSOCIATED ANTIGEN"/>
    <property type="match status" value="1"/>
</dbReference>
<dbReference type="SUPFAM" id="SSF53335">
    <property type="entry name" value="S-adenosyl-L-methionine-dependent methyltransferases"/>
    <property type="match status" value="1"/>
</dbReference>
<keyword evidence="2" id="KW-1185">Reference proteome</keyword>
<name>A0A167FWV3_CALVF</name>
<evidence type="ECO:0000313" key="2">
    <source>
        <dbReference type="Proteomes" id="UP000076738"/>
    </source>
</evidence>
<reference evidence="1 2" key="1">
    <citation type="journal article" date="2016" name="Mol. Biol. Evol.">
        <title>Comparative Genomics of Early-Diverging Mushroom-Forming Fungi Provides Insights into the Origins of Lignocellulose Decay Capabilities.</title>
        <authorList>
            <person name="Nagy L.G."/>
            <person name="Riley R."/>
            <person name="Tritt A."/>
            <person name="Adam C."/>
            <person name="Daum C."/>
            <person name="Floudas D."/>
            <person name="Sun H."/>
            <person name="Yadav J.S."/>
            <person name="Pangilinan J."/>
            <person name="Larsson K.H."/>
            <person name="Matsuura K."/>
            <person name="Barry K."/>
            <person name="Labutti K."/>
            <person name="Kuo R."/>
            <person name="Ohm R.A."/>
            <person name="Bhattacharya S.S."/>
            <person name="Shirouzu T."/>
            <person name="Yoshinaga Y."/>
            <person name="Martin F.M."/>
            <person name="Grigoriev I.V."/>
            <person name="Hibbett D.S."/>
        </authorList>
    </citation>
    <scope>NUCLEOTIDE SEQUENCE [LARGE SCALE GENOMIC DNA]</scope>
    <source>
        <strain evidence="1 2">TUFC12733</strain>
    </source>
</reference>
<dbReference type="GO" id="GO:0008757">
    <property type="term" value="F:S-adenosylmethionine-dependent methyltransferase activity"/>
    <property type="evidence" value="ECO:0007669"/>
    <property type="project" value="UniProtKB-ARBA"/>
</dbReference>
<dbReference type="OrthoDB" id="194386at2759"/>
<gene>
    <name evidence="1" type="ORF">CALVIDRAFT_558936</name>
</gene>